<keyword evidence="4" id="KW-0503">Monooxygenase</keyword>
<feature type="non-terminal residue" evidence="6">
    <location>
        <position position="177"/>
    </location>
</feature>
<feature type="domain" description="Luciferase-like" evidence="5">
    <location>
        <begin position="3"/>
        <end position="176"/>
    </location>
</feature>
<dbReference type="InterPro" id="IPR050172">
    <property type="entry name" value="SsuD_RutA_monooxygenase"/>
</dbReference>
<reference evidence="6" key="1">
    <citation type="submission" date="2018-05" db="EMBL/GenBank/DDBJ databases">
        <authorList>
            <person name="Lanie J.A."/>
            <person name="Ng W.-L."/>
            <person name="Kazmierczak K.M."/>
            <person name="Andrzejewski T.M."/>
            <person name="Davidsen T.M."/>
            <person name="Wayne K.J."/>
            <person name="Tettelin H."/>
            <person name="Glass J.I."/>
            <person name="Rusch D."/>
            <person name="Podicherti R."/>
            <person name="Tsui H.-C.T."/>
            <person name="Winkler M.E."/>
        </authorList>
    </citation>
    <scope>NUCLEOTIDE SEQUENCE</scope>
</reference>
<keyword evidence="1" id="KW-0285">Flavoprotein</keyword>
<dbReference type="GO" id="GO:0046306">
    <property type="term" value="P:alkanesulfonate catabolic process"/>
    <property type="evidence" value="ECO:0007669"/>
    <property type="project" value="TreeGrafter"/>
</dbReference>
<dbReference type="PANTHER" id="PTHR42847:SF4">
    <property type="entry name" value="ALKANESULFONATE MONOOXYGENASE-RELATED"/>
    <property type="match status" value="1"/>
</dbReference>
<dbReference type="Gene3D" id="3.20.20.30">
    <property type="entry name" value="Luciferase-like domain"/>
    <property type="match status" value="1"/>
</dbReference>
<evidence type="ECO:0000259" key="5">
    <source>
        <dbReference type="Pfam" id="PF00296"/>
    </source>
</evidence>
<evidence type="ECO:0000256" key="4">
    <source>
        <dbReference type="ARBA" id="ARBA00023033"/>
    </source>
</evidence>
<dbReference type="PANTHER" id="PTHR42847">
    <property type="entry name" value="ALKANESULFONATE MONOOXYGENASE"/>
    <property type="match status" value="1"/>
</dbReference>
<protein>
    <recommendedName>
        <fullName evidence="5">Luciferase-like domain-containing protein</fullName>
    </recommendedName>
</protein>
<sequence length="177" mass="19449">MCEVSGVDSIWQTDRLVSRQPILECITTMAAVAGATKRIKFGMNVVSVGLRDPLLLAKQCATIDVLSEGRLLPAFGVGNSRAPEWEATSLNTKGRGRRSNEGLEIISKLWSEDSVDFDGEYYRYRSASIEPKPIQKNMPLWIGGSSDAAIRRTARFGTGWQAAFEGPEEIEVIIDAI</sequence>
<evidence type="ECO:0000313" key="6">
    <source>
        <dbReference type="EMBL" id="SVD58707.1"/>
    </source>
</evidence>
<keyword evidence="2" id="KW-0288">FMN</keyword>
<dbReference type="EMBL" id="UINC01160197">
    <property type="protein sequence ID" value="SVD58707.1"/>
    <property type="molecule type" value="Genomic_DNA"/>
</dbReference>
<keyword evidence="3" id="KW-0560">Oxidoreductase</keyword>
<gene>
    <name evidence="6" type="ORF">METZ01_LOCUS411561</name>
</gene>
<evidence type="ECO:0000256" key="3">
    <source>
        <dbReference type="ARBA" id="ARBA00023002"/>
    </source>
</evidence>
<evidence type="ECO:0000256" key="1">
    <source>
        <dbReference type="ARBA" id="ARBA00022630"/>
    </source>
</evidence>
<name>A0A382WIN2_9ZZZZ</name>
<dbReference type="SUPFAM" id="SSF51679">
    <property type="entry name" value="Bacterial luciferase-like"/>
    <property type="match status" value="1"/>
</dbReference>
<proteinExistence type="predicted"/>
<organism evidence="6">
    <name type="scientific">marine metagenome</name>
    <dbReference type="NCBI Taxonomy" id="408172"/>
    <lineage>
        <taxon>unclassified sequences</taxon>
        <taxon>metagenomes</taxon>
        <taxon>ecological metagenomes</taxon>
    </lineage>
</organism>
<dbReference type="InterPro" id="IPR036661">
    <property type="entry name" value="Luciferase-like_sf"/>
</dbReference>
<dbReference type="InterPro" id="IPR011251">
    <property type="entry name" value="Luciferase-like_dom"/>
</dbReference>
<evidence type="ECO:0000256" key="2">
    <source>
        <dbReference type="ARBA" id="ARBA00022643"/>
    </source>
</evidence>
<dbReference type="AlphaFoldDB" id="A0A382WIN2"/>
<dbReference type="Pfam" id="PF00296">
    <property type="entry name" value="Bac_luciferase"/>
    <property type="match status" value="1"/>
</dbReference>
<dbReference type="GO" id="GO:0008726">
    <property type="term" value="F:alkanesulfonate monooxygenase activity"/>
    <property type="evidence" value="ECO:0007669"/>
    <property type="project" value="TreeGrafter"/>
</dbReference>
<accession>A0A382WIN2</accession>